<dbReference type="GO" id="GO:0004777">
    <property type="term" value="F:succinate-semialdehyde dehydrogenase (NAD+) activity"/>
    <property type="evidence" value="ECO:0007669"/>
    <property type="project" value="TreeGrafter"/>
</dbReference>
<gene>
    <name evidence="6" type="ORF">F9Y85_09540</name>
    <name evidence="7" type="ORF">R5H13_15955</name>
</gene>
<dbReference type="InterPro" id="IPR016160">
    <property type="entry name" value="Ald_DH_CS_CYS"/>
</dbReference>
<protein>
    <submittedName>
        <fullName evidence="6">NAD-dependent succinate-semialdehyde dehydrogenase</fullName>
        <ecNumber evidence="7">1.2.1.-</ecNumber>
    </submittedName>
</protein>
<dbReference type="CDD" id="cd07103">
    <property type="entry name" value="ALDH_F5_SSADH_GabD"/>
    <property type="match status" value="1"/>
</dbReference>
<evidence type="ECO:0000313" key="7">
    <source>
        <dbReference type="EMBL" id="WOX28105.1"/>
    </source>
</evidence>
<dbReference type="GO" id="GO:0009450">
    <property type="term" value="P:gamma-aminobutyric acid catabolic process"/>
    <property type="evidence" value="ECO:0007669"/>
    <property type="project" value="TreeGrafter"/>
</dbReference>
<organism evidence="6 8">
    <name type="scientific">Pseudoalteromonas maricaloris</name>
    <dbReference type="NCBI Taxonomy" id="184924"/>
    <lineage>
        <taxon>Bacteria</taxon>
        <taxon>Pseudomonadati</taxon>
        <taxon>Pseudomonadota</taxon>
        <taxon>Gammaproteobacteria</taxon>
        <taxon>Alteromonadales</taxon>
        <taxon>Pseudoalteromonadaceae</taxon>
        <taxon>Pseudoalteromonas</taxon>
    </lineage>
</organism>
<dbReference type="Gene3D" id="3.40.309.10">
    <property type="entry name" value="Aldehyde Dehydrogenase, Chain A, domain 2"/>
    <property type="match status" value="1"/>
</dbReference>
<evidence type="ECO:0000313" key="8">
    <source>
        <dbReference type="Proteomes" id="UP000646877"/>
    </source>
</evidence>
<dbReference type="InterPro" id="IPR016161">
    <property type="entry name" value="Ald_DH/histidinol_DH"/>
</dbReference>
<dbReference type="FunFam" id="3.40.605.10:FF:000005">
    <property type="entry name" value="Succinate-semialdehyde dehydrogenase I"/>
    <property type="match status" value="1"/>
</dbReference>
<dbReference type="AlphaFoldDB" id="A0A8I2H7F4"/>
<dbReference type="EMBL" id="WEIA01000005">
    <property type="protein sequence ID" value="NLR21556.1"/>
    <property type="molecule type" value="Genomic_DNA"/>
</dbReference>
<reference evidence="6" key="1">
    <citation type="submission" date="2019-10" db="EMBL/GenBank/DDBJ databases">
        <authorList>
            <person name="Paulsen S."/>
        </authorList>
    </citation>
    <scope>NUCLEOTIDE SEQUENCE</scope>
    <source>
        <strain evidence="6">LMG 19692</strain>
    </source>
</reference>
<evidence type="ECO:0000256" key="4">
    <source>
        <dbReference type="RuleBase" id="RU003345"/>
    </source>
</evidence>
<dbReference type="PANTHER" id="PTHR43353:SF5">
    <property type="entry name" value="SUCCINATE-SEMIALDEHYDE DEHYDROGENASE, MITOCHONDRIAL"/>
    <property type="match status" value="1"/>
</dbReference>
<dbReference type="InterPro" id="IPR050740">
    <property type="entry name" value="Aldehyde_DH_Superfamily"/>
</dbReference>
<evidence type="ECO:0000256" key="3">
    <source>
        <dbReference type="PROSITE-ProRule" id="PRU10007"/>
    </source>
</evidence>
<proteinExistence type="inferred from homology"/>
<dbReference type="PROSITE" id="PS00687">
    <property type="entry name" value="ALDEHYDE_DEHYDR_GLU"/>
    <property type="match status" value="1"/>
</dbReference>
<reference evidence="7 9" key="2">
    <citation type="submission" date="2023-10" db="EMBL/GenBank/DDBJ databases">
        <title>To unveil natural product biosynthetic capacity in Pseudoalteromonas.</title>
        <authorList>
            <person name="Wang J."/>
        </authorList>
    </citation>
    <scope>NUCLEOTIDE SEQUENCE [LARGE SCALE GENOMIC DNA]</scope>
    <source>
        <strain evidence="7 9">DSM 15914</strain>
    </source>
</reference>
<name>A0A8I2H7F4_9GAMM</name>
<dbReference type="FunFam" id="3.40.309.10:FF:000004">
    <property type="entry name" value="Succinate-semialdehyde dehydrogenase I"/>
    <property type="match status" value="1"/>
</dbReference>
<keyword evidence="2 4" id="KW-0560">Oxidoreductase</keyword>
<feature type="domain" description="Aldehyde dehydrogenase" evidence="5">
    <location>
        <begin position="19"/>
        <end position="471"/>
    </location>
</feature>
<comment type="similarity">
    <text evidence="1 4">Belongs to the aldehyde dehydrogenase family.</text>
</comment>
<evidence type="ECO:0000313" key="6">
    <source>
        <dbReference type="EMBL" id="NLR21556.1"/>
    </source>
</evidence>
<keyword evidence="9" id="KW-1185">Reference proteome</keyword>
<evidence type="ECO:0000256" key="1">
    <source>
        <dbReference type="ARBA" id="ARBA00009986"/>
    </source>
</evidence>
<dbReference type="Gene3D" id="3.40.605.10">
    <property type="entry name" value="Aldehyde Dehydrogenase, Chain A, domain 1"/>
    <property type="match status" value="1"/>
</dbReference>
<dbReference type="Proteomes" id="UP001304419">
    <property type="component" value="Chromosome 1"/>
</dbReference>
<sequence length="477" mass="51224">MSLISNPEFSLINGQAHHSKTQVDVVNPATGEHLAQVSEADNQAADKALQAAAETFEKLASTTAHARSQVLRKWYELVIEHRQVLAEIVTKEQGKPLKEALAEADYAAGFIEWYSEEAKRAYGQVIPSHSQSHELTTIRQGVGVVLGITPWNFPLAMITRKVAPAYAAGCSFILKPSEKTPLAAIALAKLAIQAGMEVGAFQVLVTNDSKGLVAHLTESPQVRKLTFTGSTQVGSALLKQCADTVKKTSMELGGNAPFIVFDSADVEQAVSGLMAAKFRNAGQTCVAANRVFVAKGIAAELLNTLTQQVSTLTLGNGLEQGVDIGPLISLEAKQKAQQLLEDALAKGASIAYQGDKQSGQFMAPVVITDVNSTMRLFHEEIFAPIVSIIDFESEDEVVRMANSVPEGLAAYFYSNDGNQIRRVSHALEYGMVGINEGIISNPVAPFGGVKFSGLGREGAQEGLLEYQEIKYLCQKFS</sequence>
<dbReference type="PROSITE" id="PS00070">
    <property type="entry name" value="ALDEHYDE_DEHYDR_CYS"/>
    <property type="match status" value="1"/>
</dbReference>
<dbReference type="EC" id="1.2.1.-" evidence="7"/>
<dbReference type="InterPro" id="IPR016163">
    <property type="entry name" value="Ald_DH_C"/>
</dbReference>
<dbReference type="InterPro" id="IPR029510">
    <property type="entry name" value="Ald_DH_CS_GLU"/>
</dbReference>
<dbReference type="InterPro" id="IPR015590">
    <property type="entry name" value="Aldehyde_DH_dom"/>
</dbReference>
<accession>A0A8I2H7F4</accession>
<dbReference type="EMBL" id="CP137578">
    <property type="protein sequence ID" value="WOX28105.1"/>
    <property type="molecule type" value="Genomic_DNA"/>
</dbReference>
<evidence type="ECO:0000256" key="2">
    <source>
        <dbReference type="ARBA" id="ARBA00023002"/>
    </source>
</evidence>
<dbReference type="PANTHER" id="PTHR43353">
    <property type="entry name" value="SUCCINATE-SEMIALDEHYDE DEHYDROGENASE, MITOCHONDRIAL"/>
    <property type="match status" value="1"/>
</dbReference>
<feature type="active site" evidence="3">
    <location>
        <position position="251"/>
    </location>
</feature>
<dbReference type="Proteomes" id="UP000646877">
    <property type="component" value="Unassembled WGS sequence"/>
</dbReference>
<dbReference type="RefSeq" id="WP_130127005.1">
    <property type="nucleotide sequence ID" value="NZ_CBCSDF010000015.1"/>
</dbReference>
<dbReference type="InterPro" id="IPR016162">
    <property type="entry name" value="Ald_DH_N"/>
</dbReference>
<evidence type="ECO:0000259" key="5">
    <source>
        <dbReference type="Pfam" id="PF00171"/>
    </source>
</evidence>
<dbReference type="SUPFAM" id="SSF53720">
    <property type="entry name" value="ALDH-like"/>
    <property type="match status" value="1"/>
</dbReference>
<dbReference type="Pfam" id="PF00171">
    <property type="entry name" value="Aldedh"/>
    <property type="match status" value="1"/>
</dbReference>
<evidence type="ECO:0000313" key="9">
    <source>
        <dbReference type="Proteomes" id="UP001304419"/>
    </source>
</evidence>